<name>A0A0U3GMQ3_9CREN</name>
<sequence>MRVLEAQFTLEGVLIFSTEVRPAVSQGQAKGSYINPLPYIHNYPVMYGLMGKSAEAYFVIPSLHEKTYAGKVGLRYTSISDMISKFKRGQEDSLYAFPLMPKRIKTMSFLMSSESWSYALPVRGRIKNVYPRLTSYTAFAPESVFFTYLIVVGNPPLPKWIRIGKKRWGIMRVDVKEIQDFKVEKVKDEVTNIPVNIKDAEEFGYKIKSSSKLIETPNIEEGVIGWATLDECVQIVTRGSKICLPIPEGVYNSAM</sequence>
<dbReference type="InterPro" id="IPR017576">
    <property type="entry name" value="CRISPR-assoc_prot_Csc1"/>
</dbReference>
<dbReference type="Proteomes" id="UP000065473">
    <property type="component" value="Chromosome"/>
</dbReference>
<evidence type="ECO:0000313" key="4">
    <source>
        <dbReference type="Proteomes" id="UP000065473"/>
    </source>
</evidence>
<dbReference type="OrthoDB" id="36287at2157"/>
<organism evidence="1 4">
    <name type="scientific">Sulfolobus acidocaldarius</name>
    <dbReference type="NCBI Taxonomy" id="2285"/>
    <lineage>
        <taxon>Archaea</taxon>
        <taxon>Thermoproteota</taxon>
        <taxon>Thermoprotei</taxon>
        <taxon>Sulfolobales</taxon>
        <taxon>Sulfolobaceae</taxon>
        <taxon>Sulfolobus</taxon>
    </lineage>
</organism>
<dbReference type="EMBL" id="CP013695">
    <property type="protein sequence ID" value="ALU30699.1"/>
    <property type="molecule type" value="Genomic_DNA"/>
</dbReference>
<evidence type="ECO:0000313" key="3">
    <source>
        <dbReference type="Proteomes" id="UP000060043"/>
    </source>
</evidence>
<dbReference type="RefSeq" id="WP_011278680.1">
    <property type="nucleotide sequence ID" value="NZ_BHWZ01000005.1"/>
</dbReference>
<dbReference type="EMBL" id="CP013694">
    <property type="protein sequence ID" value="ALU30009.1"/>
    <property type="molecule type" value="Genomic_DNA"/>
</dbReference>
<accession>A0A0U3GMQ3</accession>
<evidence type="ECO:0000313" key="1">
    <source>
        <dbReference type="EMBL" id="ALU30009.1"/>
    </source>
</evidence>
<dbReference type="AlphaFoldDB" id="A0A0U3GMQ3"/>
<proteinExistence type="predicted"/>
<dbReference type="Pfam" id="PF26241">
    <property type="entry name" value="Cas_Csc1"/>
    <property type="match status" value="1"/>
</dbReference>
<dbReference type="Proteomes" id="UP000060043">
    <property type="component" value="Chromosome"/>
</dbReference>
<gene>
    <name evidence="1" type="ORF">ATY89_08730</name>
    <name evidence="2" type="ORF">ATZ20_00140</name>
</gene>
<dbReference type="GeneID" id="14552375"/>
<dbReference type="OMA" id="PKWIRIG"/>
<evidence type="ECO:0000313" key="2">
    <source>
        <dbReference type="EMBL" id="ALU30699.1"/>
    </source>
</evidence>
<reference evidence="3 4" key="1">
    <citation type="submission" date="2015-12" db="EMBL/GenBank/DDBJ databases">
        <title>A stable core within a dynamic pangenome in Sulfolobus acidocaldarius.</title>
        <authorList>
            <person name="Anderson R."/>
            <person name="Kouris A."/>
            <person name="Seward C."/>
            <person name="Campbell K."/>
            <person name="Whitaker R."/>
        </authorList>
    </citation>
    <scope>NUCLEOTIDE SEQUENCE [LARGE SCALE GENOMIC DNA]</scope>
    <source>
        <strain evidence="1 4">GG12-C01-09</strain>
        <strain evidence="2 3">NG05B_CO5_07</strain>
    </source>
</reference>
<protein>
    <submittedName>
        <fullName evidence="1">Type I-D CRISPR-associated protein Csc1</fullName>
    </submittedName>
</protein>